<organism evidence="1 2">
    <name type="scientific">Parathielavia appendiculata</name>
    <dbReference type="NCBI Taxonomy" id="2587402"/>
    <lineage>
        <taxon>Eukaryota</taxon>
        <taxon>Fungi</taxon>
        <taxon>Dikarya</taxon>
        <taxon>Ascomycota</taxon>
        <taxon>Pezizomycotina</taxon>
        <taxon>Sordariomycetes</taxon>
        <taxon>Sordariomycetidae</taxon>
        <taxon>Sordariales</taxon>
        <taxon>Chaetomiaceae</taxon>
        <taxon>Parathielavia</taxon>
    </lineage>
</organism>
<dbReference type="GeneID" id="87826506"/>
<sequence>LIERRLLYLECTNDQRCDMGSDLRFCRGSVKLLMQGRREHIECDSRPGLGCLIYGSSTCPHARKITARVKKWMRMHSSAERTRWGLFLASLVPPLVRWVWMLGVMTRDVLIRIV</sequence>
<keyword evidence="2" id="KW-1185">Reference proteome</keyword>
<proteinExistence type="predicted"/>
<evidence type="ECO:0000313" key="2">
    <source>
        <dbReference type="Proteomes" id="UP001302602"/>
    </source>
</evidence>
<gene>
    <name evidence="1" type="ORF">N657DRAFT_584246</name>
</gene>
<name>A0AAN6TP48_9PEZI</name>
<reference evidence="1" key="1">
    <citation type="journal article" date="2023" name="Mol. Phylogenet. Evol.">
        <title>Genome-scale phylogeny and comparative genomics of the fungal order Sordariales.</title>
        <authorList>
            <person name="Hensen N."/>
            <person name="Bonometti L."/>
            <person name="Westerberg I."/>
            <person name="Brannstrom I.O."/>
            <person name="Guillou S."/>
            <person name="Cros-Aarteil S."/>
            <person name="Calhoun S."/>
            <person name="Haridas S."/>
            <person name="Kuo A."/>
            <person name="Mondo S."/>
            <person name="Pangilinan J."/>
            <person name="Riley R."/>
            <person name="LaButti K."/>
            <person name="Andreopoulos B."/>
            <person name="Lipzen A."/>
            <person name="Chen C."/>
            <person name="Yan M."/>
            <person name="Daum C."/>
            <person name="Ng V."/>
            <person name="Clum A."/>
            <person name="Steindorff A."/>
            <person name="Ohm R.A."/>
            <person name="Martin F."/>
            <person name="Silar P."/>
            <person name="Natvig D.O."/>
            <person name="Lalanne C."/>
            <person name="Gautier V."/>
            <person name="Ament-Velasquez S.L."/>
            <person name="Kruys A."/>
            <person name="Hutchinson M.I."/>
            <person name="Powell A.J."/>
            <person name="Barry K."/>
            <person name="Miller A.N."/>
            <person name="Grigoriev I.V."/>
            <person name="Debuchy R."/>
            <person name="Gladieux P."/>
            <person name="Hiltunen Thoren M."/>
            <person name="Johannesson H."/>
        </authorList>
    </citation>
    <scope>NUCLEOTIDE SEQUENCE</scope>
    <source>
        <strain evidence="1">CBS 731.68</strain>
    </source>
</reference>
<comment type="caution">
    <text evidence="1">The sequence shown here is derived from an EMBL/GenBank/DDBJ whole genome shotgun (WGS) entry which is preliminary data.</text>
</comment>
<protein>
    <submittedName>
        <fullName evidence="1">Uncharacterized protein</fullName>
    </submittedName>
</protein>
<reference evidence="1" key="2">
    <citation type="submission" date="2023-05" db="EMBL/GenBank/DDBJ databases">
        <authorList>
            <consortium name="Lawrence Berkeley National Laboratory"/>
            <person name="Steindorff A."/>
            <person name="Hensen N."/>
            <person name="Bonometti L."/>
            <person name="Westerberg I."/>
            <person name="Brannstrom I.O."/>
            <person name="Guillou S."/>
            <person name="Cros-Aarteil S."/>
            <person name="Calhoun S."/>
            <person name="Haridas S."/>
            <person name="Kuo A."/>
            <person name="Mondo S."/>
            <person name="Pangilinan J."/>
            <person name="Riley R."/>
            <person name="Labutti K."/>
            <person name="Andreopoulos B."/>
            <person name="Lipzen A."/>
            <person name="Chen C."/>
            <person name="Yanf M."/>
            <person name="Daum C."/>
            <person name="Ng V."/>
            <person name="Clum A."/>
            <person name="Ohm R."/>
            <person name="Martin F."/>
            <person name="Silar P."/>
            <person name="Natvig D."/>
            <person name="Lalanne C."/>
            <person name="Gautier V."/>
            <person name="Ament-Velasquez S.L."/>
            <person name="Kruys A."/>
            <person name="Hutchinson M.I."/>
            <person name="Powell A.J."/>
            <person name="Barry K."/>
            <person name="Miller A.N."/>
            <person name="Grigoriev I.V."/>
            <person name="Debuchy R."/>
            <person name="Gladieux P."/>
            <person name="Thoren M.H."/>
            <person name="Johannesson H."/>
        </authorList>
    </citation>
    <scope>NUCLEOTIDE SEQUENCE</scope>
    <source>
        <strain evidence="1">CBS 731.68</strain>
    </source>
</reference>
<feature type="non-terminal residue" evidence="1">
    <location>
        <position position="1"/>
    </location>
</feature>
<evidence type="ECO:0000313" key="1">
    <source>
        <dbReference type="EMBL" id="KAK4118094.1"/>
    </source>
</evidence>
<dbReference type="Proteomes" id="UP001302602">
    <property type="component" value="Unassembled WGS sequence"/>
</dbReference>
<dbReference type="AlphaFoldDB" id="A0AAN6TP48"/>
<dbReference type="EMBL" id="MU853286">
    <property type="protein sequence ID" value="KAK4118094.1"/>
    <property type="molecule type" value="Genomic_DNA"/>
</dbReference>
<accession>A0AAN6TP48</accession>
<dbReference type="RefSeq" id="XP_062641867.1">
    <property type="nucleotide sequence ID" value="XM_062789736.1"/>
</dbReference>